<evidence type="ECO:0000259" key="17">
    <source>
        <dbReference type="PROSITE" id="PS50860"/>
    </source>
</evidence>
<evidence type="ECO:0000256" key="9">
    <source>
        <dbReference type="ARBA" id="ARBA00022884"/>
    </source>
</evidence>
<evidence type="ECO:0000256" key="6">
    <source>
        <dbReference type="ARBA" id="ARBA00022598"/>
    </source>
</evidence>
<dbReference type="PROSITE" id="PS50860">
    <property type="entry name" value="AA_TRNA_LIGASE_II_ALA"/>
    <property type="match status" value="1"/>
</dbReference>
<evidence type="ECO:0000256" key="8">
    <source>
        <dbReference type="ARBA" id="ARBA00022840"/>
    </source>
</evidence>
<sequence length="873" mass="100570">MLSTFGSKEIRKSFVDFFLSKGHTFVPSSSVIPSWDTNIDFVYAGVQQFTDIIKGGTEAVAPRVVNSQKCLRLGGSHIKDIELVGRDGYHHSFFEMLGNWSFGDYFKRRHVPGLGTDEECRKIWLDIGVPAGRILPFGMKDNFWEMSGVGPCGPCSEIHYDRIGGRDASHLVNTDHPMVVEIWNLVFIQHCKEANGVLRPLSSKYIDCGMGFERLVSVVQQKTSNYDTDLFTPIIHEIQKHTAATHQYQGRFGDYDKDGIDAAYRITSDHMRAVTVALSDGINFSDKNRRKNTRKINELFKRATIYGCEVLGMERMSMNLLVPIIVQQLGETYPEIEKNQHGVVEAVRVEEERLWKQRDEGMRHLKEMFRTQPPISKVFPGKFAFIIVQNYRIELQLVKQMAAHRGLTVDETEYQRLLLLPKPERTSCFNSRAFCLSNVPNINESADCRSAVVRRFPSPALFELDGLQIVPDPDWWNVSERIQTLLSRRLLHENGNPLNLLKRRIVTFFDTHYRNPRGSSPLFTVCEGEPRLVSVFDNFDSLLIPADHPSRRTSDTYYTNRDYCLRAHTSAHQFRLLRQGLDNFLVIGDVYRRDEIDRTHFPCFHQIEGVRLYAAHELYGEQRPDLSRMSSLFEETPVEERSERRQERHTFDTTKSLEAQLKGTLESLCQALFGPNVLMRWTSCFFPFTHPSYELEVFFNGKWLEVLGCGIIEQKLLDSAGAGSKVGWAFGLGLERLAMVLYQIPDIRLFWSKDSGFLSQFADLRPDEVVKYKPFSKQPQLPMDLSFWLPDQKKQIGDSLRADVYDVIRSLGGDLVEQVNLFDQFENKKTGRKSQTYRIVYRSMERPLSKDEVNVIHKAIEKELSEKFGIEIR</sequence>
<evidence type="ECO:0000256" key="7">
    <source>
        <dbReference type="ARBA" id="ARBA00022741"/>
    </source>
</evidence>
<dbReference type="CDD" id="cd00496">
    <property type="entry name" value="PheRS_alpha_core"/>
    <property type="match status" value="1"/>
</dbReference>
<keyword evidence="12" id="KW-0496">Mitochondrion</keyword>
<keyword evidence="20" id="KW-1185">Reference proteome</keyword>
<evidence type="ECO:0000256" key="5">
    <source>
        <dbReference type="ARBA" id="ARBA00022555"/>
    </source>
</evidence>
<dbReference type="GO" id="GO:0005759">
    <property type="term" value="C:mitochondrial matrix"/>
    <property type="evidence" value="ECO:0007669"/>
    <property type="project" value="UniProtKB-SubCell"/>
</dbReference>
<dbReference type="CDD" id="cd00673">
    <property type="entry name" value="AlaRS_core"/>
    <property type="match status" value="1"/>
</dbReference>
<dbReference type="InterPro" id="IPR018162">
    <property type="entry name" value="Ala-tRNA-ligase_IIc_anticod-bd"/>
</dbReference>
<evidence type="ECO:0000256" key="12">
    <source>
        <dbReference type="ARBA" id="ARBA00023128"/>
    </source>
</evidence>
<evidence type="ECO:0000256" key="10">
    <source>
        <dbReference type="ARBA" id="ARBA00022917"/>
    </source>
</evidence>
<dbReference type="Gene3D" id="3.30.930.10">
    <property type="entry name" value="Bira Bifunctional Protein, Domain 2"/>
    <property type="match status" value="3"/>
</dbReference>
<comment type="subcellular location">
    <subcellularLocation>
        <location evidence="1">Mitochondrion matrix</location>
    </subcellularLocation>
</comment>
<keyword evidence="13" id="KW-0030">Aminoacyl-tRNA synthetase</keyword>
<evidence type="ECO:0000256" key="4">
    <source>
        <dbReference type="ARBA" id="ARBA00013168"/>
    </source>
</evidence>
<organism evidence="20 21">
    <name type="scientific">Globodera rostochiensis</name>
    <name type="common">Golden nematode worm</name>
    <name type="synonym">Heterodera rostochiensis</name>
    <dbReference type="NCBI Taxonomy" id="31243"/>
    <lineage>
        <taxon>Eukaryota</taxon>
        <taxon>Metazoa</taxon>
        <taxon>Ecdysozoa</taxon>
        <taxon>Nematoda</taxon>
        <taxon>Chromadorea</taxon>
        <taxon>Rhabditida</taxon>
        <taxon>Tylenchina</taxon>
        <taxon>Tylenchomorpha</taxon>
        <taxon>Tylenchoidea</taxon>
        <taxon>Heteroderidae</taxon>
        <taxon>Heteroderinae</taxon>
        <taxon>Globodera</taxon>
    </lineage>
</organism>
<dbReference type="GO" id="GO:0002161">
    <property type="term" value="F:aminoacyl-tRNA deacylase activity"/>
    <property type="evidence" value="ECO:0007669"/>
    <property type="project" value="TreeGrafter"/>
</dbReference>
<dbReference type="Proteomes" id="UP000887572">
    <property type="component" value="Unplaced"/>
</dbReference>
<reference evidence="21" key="1">
    <citation type="submission" date="2022-11" db="UniProtKB">
        <authorList>
            <consortium name="WormBaseParasite"/>
        </authorList>
    </citation>
    <scope>IDENTIFICATION</scope>
</reference>
<dbReference type="Pfam" id="PF03147">
    <property type="entry name" value="FDX-ACB"/>
    <property type="match status" value="1"/>
</dbReference>
<comment type="function">
    <text evidence="16">Is responsible for the charging of tRNA(Phe) with phenylalanine in mitochondrial translation.</text>
</comment>
<feature type="domain" description="FDX-ACB" evidence="19">
    <location>
        <begin position="776"/>
        <end position="873"/>
    </location>
</feature>
<dbReference type="EC" id="6.1.1.7" evidence="4"/>
<evidence type="ECO:0000259" key="19">
    <source>
        <dbReference type="PROSITE" id="PS51447"/>
    </source>
</evidence>
<dbReference type="GO" id="GO:0000049">
    <property type="term" value="F:tRNA binding"/>
    <property type="evidence" value="ECO:0007669"/>
    <property type="project" value="UniProtKB-KW"/>
</dbReference>
<evidence type="ECO:0000256" key="14">
    <source>
        <dbReference type="ARBA" id="ARBA00031194"/>
    </source>
</evidence>
<dbReference type="Pfam" id="PF01411">
    <property type="entry name" value="tRNA-synt_2c"/>
    <property type="match status" value="2"/>
</dbReference>
<evidence type="ECO:0000256" key="2">
    <source>
        <dbReference type="ARBA" id="ARBA00008226"/>
    </source>
</evidence>
<dbReference type="GO" id="GO:0005524">
    <property type="term" value="F:ATP binding"/>
    <property type="evidence" value="ECO:0007669"/>
    <property type="project" value="UniProtKB-KW"/>
</dbReference>
<dbReference type="EC" id="6.1.1.20" evidence="3"/>
<dbReference type="InterPro" id="IPR002318">
    <property type="entry name" value="Ala-tRNA-lgiase_IIc"/>
</dbReference>
<protein>
    <recommendedName>
        <fullName evidence="14">Phenylalanyl-tRNA synthetase</fullName>
        <ecNumber evidence="3">6.1.1.20</ecNumber>
        <ecNumber evidence="4">6.1.1.7</ecNumber>
    </recommendedName>
</protein>
<evidence type="ECO:0000256" key="13">
    <source>
        <dbReference type="ARBA" id="ARBA00023146"/>
    </source>
</evidence>
<dbReference type="InterPro" id="IPR005121">
    <property type="entry name" value="Fdx_antiC-bd"/>
</dbReference>
<dbReference type="WBParaSite" id="Gr19_v10_g16362.t2">
    <property type="protein sequence ID" value="Gr19_v10_g16362.t2"/>
    <property type="gene ID" value="Gr19_v10_g16362"/>
</dbReference>
<comment type="catalytic activity">
    <reaction evidence="15">
        <text>tRNA(Phe) + L-phenylalanine + ATP = L-phenylalanyl-tRNA(Phe) + AMP + diphosphate + H(+)</text>
        <dbReference type="Rhea" id="RHEA:19413"/>
        <dbReference type="Rhea" id="RHEA-COMP:9668"/>
        <dbReference type="Rhea" id="RHEA-COMP:9699"/>
        <dbReference type="ChEBI" id="CHEBI:15378"/>
        <dbReference type="ChEBI" id="CHEBI:30616"/>
        <dbReference type="ChEBI" id="CHEBI:33019"/>
        <dbReference type="ChEBI" id="CHEBI:58095"/>
        <dbReference type="ChEBI" id="CHEBI:78442"/>
        <dbReference type="ChEBI" id="CHEBI:78531"/>
        <dbReference type="ChEBI" id="CHEBI:456215"/>
        <dbReference type="EC" id="6.1.1.20"/>
    </reaction>
</comment>
<dbReference type="PANTHER" id="PTHR11777">
    <property type="entry name" value="ALANYL-TRNA SYNTHETASE"/>
    <property type="match status" value="1"/>
</dbReference>
<dbReference type="GO" id="GO:0004826">
    <property type="term" value="F:phenylalanine-tRNA ligase activity"/>
    <property type="evidence" value="ECO:0007669"/>
    <property type="project" value="UniProtKB-EC"/>
</dbReference>
<dbReference type="PRINTS" id="PR00980">
    <property type="entry name" value="TRNASYNTHALA"/>
</dbReference>
<dbReference type="SUPFAM" id="SSF101353">
    <property type="entry name" value="Putative anticodon-binding domain of alanyl-tRNA synthetase (AlaRS)"/>
    <property type="match status" value="1"/>
</dbReference>
<keyword evidence="6" id="KW-0436">Ligase</keyword>
<keyword evidence="11" id="KW-0809">Transit peptide</keyword>
<feature type="domain" description="Aminoacyl-transfer RNA synthetases class-II family profile" evidence="18">
    <location>
        <begin position="520"/>
        <end position="766"/>
    </location>
</feature>
<dbReference type="GO" id="GO:0006432">
    <property type="term" value="P:phenylalanyl-tRNA aminoacylation"/>
    <property type="evidence" value="ECO:0007669"/>
    <property type="project" value="InterPro"/>
</dbReference>
<dbReference type="FunFam" id="3.30.930.10:FF:000053">
    <property type="entry name" value="Phenylalanyl-tRNA synthetase mitochondrial"/>
    <property type="match status" value="1"/>
</dbReference>
<dbReference type="InterPro" id="IPR006195">
    <property type="entry name" value="aa-tRNA-synth_II"/>
</dbReference>
<feature type="domain" description="Alanyl-transfer RNA synthetases family profile" evidence="17">
    <location>
        <begin position="5"/>
        <end position="418"/>
    </location>
</feature>
<dbReference type="NCBIfam" id="TIGR00469">
    <property type="entry name" value="pheS_mito"/>
    <property type="match status" value="1"/>
</dbReference>
<evidence type="ECO:0000256" key="1">
    <source>
        <dbReference type="ARBA" id="ARBA00004305"/>
    </source>
</evidence>
<proteinExistence type="inferred from homology"/>
<evidence type="ECO:0000256" key="16">
    <source>
        <dbReference type="ARBA" id="ARBA00057761"/>
    </source>
</evidence>
<dbReference type="SUPFAM" id="SSF55681">
    <property type="entry name" value="Class II aaRS and biotin synthetases"/>
    <property type="match status" value="2"/>
</dbReference>
<dbReference type="GO" id="GO:0006419">
    <property type="term" value="P:alanyl-tRNA aminoacylation"/>
    <property type="evidence" value="ECO:0007669"/>
    <property type="project" value="InterPro"/>
</dbReference>
<evidence type="ECO:0000256" key="11">
    <source>
        <dbReference type="ARBA" id="ARBA00022946"/>
    </source>
</evidence>
<evidence type="ECO:0000256" key="15">
    <source>
        <dbReference type="ARBA" id="ARBA00049255"/>
    </source>
</evidence>
<dbReference type="Pfam" id="PF01409">
    <property type="entry name" value="tRNA-synt_2d"/>
    <property type="match status" value="2"/>
</dbReference>
<dbReference type="PROSITE" id="PS50862">
    <property type="entry name" value="AA_TRNA_LIGASE_II"/>
    <property type="match status" value="1"/>
</dbReference>
<comment type="similarity">
    <text evidence="2">Belongs to the class-II aminoacyl-tRNA synthetase family.</text>
</comment>
<dbReference type="AlphaFoldDB" id="A0A914HGC0"/>
<dbReference type="PANTHER" id="PTHR11777:SF10">
    <property type="entry name" value="ALANINE--TRNA LIGASE, MITOCHONDRIAL"/>
    <property type="match status" value="1"/>
</dbReference>
<evidence type="ECO:0000313" key="21">
    <source>
        <dbReference type="WBParaSite" id="Gr19_v10_g16362.t2"/>
    </source>
</evidence>
<dbReference type="FunFam" id="3.30.70.380:FF:000002">
    <property type="entry name" value="phenylalanine--tRNA ligase, mitochondrial"/>
    <property type="match status" value="1"/>
</dbReference>
<dbReference type="GO" id="GO:0004813">
    <property type="term" value="F:alanine-tRNA ligase activity"/>
    <property type="evidence" value="ECO:0007669"/>
    <property type="project" value="UniProtKB-EC"/>
</dbReference>
<dbReference type="PROSITE" id="PS51447">
    <property type="entry name" value="FDX_ACB"/>
    <property type="match status" value="1"/>
</dbReference>
<dbReference type="InterPro" id="IPR002319">
    <property type="entry name" value="Phenylalanyl-tRNA_Synthase"/>
</dbReference>
<name>A0A914HGC0_GLORO</name>
<keyword evidence="5" id="KW-0820">tRNA-binding</keyword>
<dbReference type="SUPFAM" id="SSF54991">
    <property type="entry name" value="Anticodon-binding domain of PheRS"/>
    <property type="match status" value="1"/>
</dbReference>
<keyword evidence="7" id="KW-0547">Nucleotide-binding</keyword>
<dbReference type="InterPro" id="IPR004530">
    <property type="entry name" value="Phe-tRNA-synth_IIc_mito"/>
</dbReference>
<dbReference type="InterPro" id="IPR045864">
    <property type="entry name" value="aa-tRNA-synth_II/BPL/LPL"/>
</dbReference>
<dbReference type="InterPro" id="IPR050058">
    <property type="entry name" value="Ala-tRNA_ligase"/>
</dbReference>
<dbReference type="InterPro" id="IPR018164">
    <property type="entry name" value="Ala-tRNA-synth_IIc_N"/>
</dbReference>
<dbReference type="SMART" id="SM00896">
    <property type="entry name" value="FDX-ACB"/>
    <property type="match status" value="1"/>
</dbReference>
<evidence type="ECO:0000313" key="20">
    <source>
        <dbReference type="Proteomes" id="UP000887572"/>
    </source>
</evidence>
<evidence type="ECO:0000256" key="3">
    <source>
        <dbReference type="ARBA" id="ARBA00012814"/>
    </source>
</evidence>
<dbReference type="InterPro" id="IPR018165">
    <property type="entry name" value="Ala-tRNA-synth_IIc_core"/>
</dbReference>
<accession>A0A914HGC0</accession>
<keyword evidence="8" id="KW-0067">ATP-binding</keyword>
<keyword evidence="9" id="KW-0694">RNA-binding</keyword>
<dbReference type="InterPro" id="IPR036690">
    <property type="entry name" value="Fdx_antiC-bd_sf"/>
</dbReference>
<dbReference type="Gene3D" id="3.30.70.380">
    <property type="entry name" value="Ferrodoxin-fold anticodon-binding domain"/>
    <property type="match status" value="1"/>
</dbReference>
<keyword evidence="10" id="KW-0648">Protein biosynthesis</keyword>
<evidence type="ECO:0000259" key="18">
    <source>
        <dbReference type="PROSITE" id="PS50862"/>
    </source>
</evidence>